<dbReference type="Pfam" id="PF00106">
    <property type="entry name" value="adh_short"/>
    <property type="match status" value="1"/>
</dbReference>
<dbReference type="GO" id="GO:0008206">
    <property type="term" value="P:bile acid metabolic process"/>
    <property type="evidence" value="ECO:0007669"/>
    <property type="project" value="UniProtKB-ARBA"/>
</dbReference>
<dbReference type="Gene3D" id="3.40.50.720">
    <property type="entry name" value="NAD(P)-binding Rossmann-like Domain"/>
    <property type="match status" value="1"/>
</dbReference>
<dbReference type="PANTHER" id="PTHR42879">
    <property type="entry name" value="3-OXOACYL-(ACYL-CARRIER-PROTEIN) REDUCTASE"/>
    <property type="match status" value="1"/>
</dbReference>
<keyword evidence="9" id="KW-1185">Reference proteome</keyword>
<dbReference type="FunFam" id="3.40.50.720:FF:000084">
    <property type="entry name" value="Short-chain dehydrogenase reductase"/>
    <property type="match status" value="1"/>
</dbReference>
<reference evidence="9" key="2">
    <citation type="submission" date="2016-01" db="EMBL/GenBank/DDBJ databases">
        <title>Six Aerococcus type strain genome sequencing and assembly using PacBio and Illumina Hiseq.</title>
        <authorList>
            <person name="Carkaci D."/>
            <person name="Dargis R."/>
            <person name="Nielsen X.C."/>
            <person name="Skovgaard O."/>
            <person name="Fuursted K."/>
            <person name="Christensen J.J."/>
        </authorList>
    </citation>
    <scope>NUCLEOTIDE SEQUENCE [LARGE SCALE GENOMIC DNA]</scope>
    <source>
        <strain evidence="9">CCUG42038B</strain>
    </source>
</reference>
<comment type="function">
    <text evidence="1">Catalyzes the irreversible reduction of 2,3-butanediol to (S)-acetoin in the presence of NADH.</text>
</comment>
<dbReference type="AlphaFoldDB" id="A0A0X8FK29"/>
<dbReference type="InterPro" id="IPR020904">
    <property type="entry name" value="Sc_DH/Rdtase_CS"/>
</dbReference>
<dbReference type="Proteomes" id="UP000062260">
    <property type="component" value="Chromosome"/>
</dbReference>
<dbReference type="GO" id="GO:0052588">
    <property type="term" value="F:diacetyl reductase ((S)-acetoin forming) (NAD+) activity"/>
    <property type="evidence" value="ECO:0007669"/>
    <property type="project" value="UniProtKB-EC"/>
</dbReference>
<evidence type="ECO:0000256" key="7">
    <source>
        <dbReference type="RuleBase" id="RU000363"/>
    </source>
</evidence>
<name>A0A0X8FK29_9LACT</name>
<dbReference type="PANTHER" id="PTHR42879:SF2">
    <property type="entry name" value="3-OXOACYL-[ACYL-CARRIER-PROTEIN] REDUCTASE FABG"/>
    <property type="match status" value="1"/>
</dbReference>
<accession>A0A0X8FK29</accession>
<dbReference type="EC" id="1.1.1.304" evidence="3"/>
<evidence type="ECO:0000256" key="6">
    <source>
        <dbReference type="ARBA" id="ARBA00047315"/>
    </source>
</evidence>
<dbReference type="RefSeq" id="WP_067977422.1">
    <property type="nucleotide sequence ID" value="NZ_CP014163.1"/>
</dbReference>
<dbReference type="OrthoDB" id="9803333at2"/>
<dbReference type="InterPro" id="IPR002347">
    <property type="entry name" value="SDR_fam"/>
</dbReference>
<dbReference type="STRING" id="128944.AWM75_01470"/>
<dbReference type="PRINTS" id="PR00081">
    <property type="entry name" value="GDHRDH"/>
</dbReference>
<evidence type="ECO:0000313" key="9">
    <source>
        <dbReference type="Proteomes" id="UP000062260"/>
    </source>
</evidence>
<evidence type="ECO:0000256" key="3">
    <source>
        <dbReference type="ARBA" id="ARBA00012848"/>
    </source>
</evidence>
<dbReference type="InterPro" id="IPR014007">
    <property type="entry name" value="23BDH"/>
</dbReference>
<dbReference type="InterPro" id="IPR050259">
    <property type="entry name" value="SDR"/>
</dbReference>
<evidence type="ECO:0000313" key="8">
    <source>
        <dbReference type="EMBL" id="AMB98744.1"/>
    </source>
</evidence>
<evidence type="ECO:0000256" key="4">
    <source>
        <dbReference type="ARBA" id="ARBA00023002"/>
    </source>
</evidence>
<dbReference type="PROSITE" id="PS00061">
    <property type="entry name" value="ADH_SHORT"/>
    <property type="match status" value="1"/>
</dbReference>
<protein>
    <recommendedName>
        <fullName evidence="3">diacetyl reductase [(S)-acetoin forming]</fullName>
        <ecNumber evidence="3">1.1.1.304</ecNumber>
    </recommendedName>
</protein>
<dbReference type="KEGG" id="auh:AWM75_01470"/>
<proteinExistence type="inferred from homology"/>
<dbReference type="EMBL" id="CP014163">
    <property type="protein sequence ID" value="AMB98744.1"/>
    <property type="molecule type" value="Genomic_DNA"/>
</dbReference>
<organism evidence="8 9">
    <name type="scientific">Aerococcus urinaehominis</name>
    <dbReference type="NCBI Taxonomy" id="128944"/>
    <lineage>
        <taxon>Bacteria</taxon>
        <taxon>Bacillati</taxon>
        <taxon>Bacillota</taxon>
        <taxon>Bacilli</taxon>
        <taxon>Lactobacillales</taxon>
        <taxon>Aerococcaceae</taxon>
        <taxon>Aerococcus</taxon>
    </lineage>
</organism>
<dbReference type="SUPFAM" id="SSF51735">
    <property type="entry name" value="NAD(P)-binding Rossmann-fold domains"/>
    <property type="match status" value="1"/>
</dbReference>
<evidence type="ECO:0000256" key="5">
    <source>
        <dbReference type="ARBA" id="ARBA00023027"/>
    </source>
</evidence>
<dbReference type="InterPro" id="IPR036291">
    <property type="entry name" value="NAD(P)-bd_dom_sf"/>
</dbReference>
<reference evidence="8 9" key="1">
    <citation type="journal article" date="2016" name="Genome Announc.">
        <title>Complete Genome Sequences of Aerococcus christensenii CCUG 28831T, Aerococcus sanguinicola CCUG 43001T, Aerococcus urinae CCUG 36881T, Aerococcus urinaeequi CCUG 28094T, Aerococcus urinaehominis CCUG 42038 BT, and Aerococcus viridans CCUG 4311T.</title>
        <authorList>
            <person name="Carkaci D."/>
            <person name="Dargis R."/>
            <person name="Nielsen X.C."/>
            <person name="Skovgaard O."/>
            <person name="Fuursted K."/>
            <person name="Christensen J.J."/>
        </authorList>
    </citation>
    <scope>NUCLEOTIDE SEQUENCE [LARGE SCALE GENOMIC DNA]</scope>
    <source>
        <strain evidence="8 9">CCUG42038B</strain>
    </source>
</reference>
<evidence type="ECO:0000256" key="2">
    <source>
        <dbReference type="ARBA" id="ARBA00006484"/>
    </source>
</evidence>
<dbReference type="NCBIfam" id="TIGR02415">
    <property type="entry name" value="23BDH"/>
    <property type="match status" value="1"/>
</dbReference>
<comment type="catalytic activity">
    <reaction evidence="6">
        <text>(S)-acetoin + NAD(+) = diacetyl + NADH + H(+)</text>
        <dbReference type="Rhea" id="RHEA:27286"/>
        <dbReference type="ChEBI" id="CHEBI:15378"/>
        <dbReference type="ChEBI" id="CHEBI:15687"/>
        <dbReference type="ChEBI" id="CHEBI:16583"/>
        <dbReference type="ChEBI" id="CHEBI:57540"/>
        <dbReference type="ChEBI" id="CHEBI:57945"/>
        <dbReference type="EC" id="1.1.1.304"/>
    </reaction>
</comment>
<sequence length="259" mass="28103">MSERVAVITGSGAGLGKGIAQRLAKDGFKIVISDIHEDTAENTAKELQDEGYEATYFVGDVSKREDQFDLVAHAVDAYGRLDVFINNAGVEGIKPLAQVDEETFDKMVAINVKGVLWGIQAATEQMKKQNKDRIYKVINACSIAGHESYDLLGIYSMTKHAVRSLTQSAAKEYAEAGITVNAYCPGVAGTEMWDRIDAEMAKYNGNAPGETFEQFSSSILMGRSQEPEDVAGLVSYLASEDSDYMTGQAILIDGGMVMR</sequence>
<dbReference type="NCBIfam" id="NF005559">
    <property type="entry name" value="PRK07231.1"/>
    <property type="match status" value="1"/>
</dbReference>
<keyword evidence="4" id="KW-0560">Oxidoreductase</keyword>
<evidence type="ECO:0000256" key="1">
    <source>
        <dbReference type="ARBA" id="ARBA00003200"/>
    </source>
</evidence>
<dbReference type="GO" id="GO:0045150">
    <property type="term" value="P:acetoin catabolic process"/>
    <property type="evidence" value="ECO:0007669"/>
    <property type="project" value="InterPro"/>
</dbReference>
<dbReference type="PRINTS" id="PR00080">
    <property type="entry name" value="SDRFAMILY"/>
</dbReference>
<gene>
    <name evidence="8" type="ORF">AWM75_01470</name>
</gene>
<comment type="similarity">
    <text evidence="2 7">Belongs to the short-chain dehydrogenases/reductases (SDR) family.</text>
</comment>
<keyword evidence="5" id="KW-0520">NAD</keyword>